<evidence type="ECO:0000313" key="3">
    <source>
        <dbReference type="Proteomes" id="UP000008383"/>
    </source>
</evidence>
<sequence length="273" mass="30669">MAASSSIPSFLLPRGGLSQSSLQYLRTTPRRTLLRHANFSSSSASHAAPTKPRVLEKPDKFRPPSHPARRVVNPNKSPRNYPGPPPTAKEIEDRKTKRYPNMFPPEGTVLFKFLTNKGIHVWISMVSIGVNLSSHTKILTVFEQSVLFSLAYFTWSTNFKRTSPYAHLLPGWSQLFSSPISTISQFFTVMKMHAEHTTVISKEKRKRISDDIDKRKEYRIAHGLEEDDRVKADDAQAAEGAENAVVEGANNVQGVSSEGTAPMRKPKRWLGIW</sequence>
<dbReference type="OrthoDB" id="5397827at2759"/>
<organism evidence="2 3">
    <name type="scientific">Trichophyton verrucosum (strain HKI 0517)</name>
    <dbReference type="NCBI Taxonomy" id="663202"/>
    <lineage>
        <taxon>Eukaryota</taxon>
        <taxon>Fungi</taxon>
        <taxon>Dikarya</taxon>
        <taxon>Ascomycota</taxon>
        <taxon>Pezizomycotina</taxon>
        <taxon>Eurotiomycetes</taxon>
        <taxon>Eurotiomycetidae</taxon>
        <taxon>Onygenales</taxon>
        <taxon>Arthrodermataceae</taxon>
        <taxon>Trichophyton</taxon>
    </lineage>
</organism>
<dbReference type="RefSeq" id="XP_003019093.1">
    <property type="nucleotide sequence ID" value="XM_003019047.1"/>
</dbReference>
<keyword evidence="3" id="KW-1185">Reference proteome</keyword>
<comment type="caution">
    <text evidence="2">The sequence shown here is derived from an EMBL/GenBank/DDBJ whole genome shotgun (WGS) entry which is preliminary data.</text>
</comment>
<accession>D4DI64</accession>
<dbReference type="GeneID" id="9582579"/>
<evidence type="ECO:0000256" key="1">
    <source>
        <dbReference type="SAM" id="MobiDB-lite"/>
    </source>
</evidence>
<dbReference type="AlphaFoldDB" id="D4DI64"/>
<feature type="region of interest" description="Disordered" evidence="1">
    <location>
        <begin position="1"/>
        <end position="23"/>
    </location>
</feature>
<name>D4DI64_TRIVH</name>
<feature type="compositionally biased region" description="Basic and acidic residues" evidence="1">
    <location>
        <begin position="53"/>
        <end position="62"/>
    </location>
</feature>
<proteinExistence type="predicted"/>
<reference evidence="3" key="1">
    <citation type="journal article" date="2011" name="Genome Biol.">
        <title>Comparative and functional genomics provide insights into the pathogenicity of dermatophytic fungi.</title>
        <authorList>
            <person name="Burmester A."/>
            <person name="Shelest E."/>
            <person name="Gloeckner G."/>
            <person name="Heddergott C."/>
            <person name="Schindler S."/>
            <person name="Staib P."/>
            <person name="Heidel A."/>
            <person name="Felder M."/>
            <person name="Petzold A."/>
            <person name="Szafranski K."/>
            <person name="Feuermann M."/>
            <person name="Pedruzzi I."/>
            <person name="Priebe S."/>
            <person name="Groth M."/>
            <person name="Winkler R."/>
            <person name="Li W."/>
            <person name="Kniemeyer O."/>
            <person name="Schroeckh V."/>
            <person name="Hertweck C."/>
            <person name="Hube B."/>
            <person name="White T.C."/>
            <person name="Platzer M."/>
            <person name="Guthke R."/>
            <person name="Heitman J."/>
            <person name="Woestemeyer J."/>
            <person name="Zipfel P.F."/>
            <person name="Monod M."/>
            <person name="Brakhage A.A."/>
        </authorList>
    </citation>
    <scope>NUCLEOTIDE SEQUENCE [LARGE SCALE GENOMIC DNA]</scope>
    <source>
        <strain evidence="3">HKI 0517</strain>
    </source>
</reference>
<gene>
    <name evidence="2" type="ORF">TRV_06872</name>
</gene>
<feature type="region of interest" description="Disordered" evidence="1">
    <location>
        <begin position="35"/>
        <end position="95"/>
    </location>
</feature>
<protein>
    <submittedName>
        <fullName evidence="2">Uncharacterized protein</fullName>
    </submittedName>
</protein>
<dbReference type="HOGENOM" id="CLU_061830_1_0_1"/>
<dbReference type="Proteomes" id="UP000008383">
    <property type="component" value="Unassembled WGS sequence"/>
</dbReference>
<dbReference type="KEGG" id="tve:TRV_06872"/>
<dbReference type="EMBL" id="ACYE01000398">
    <property type="protein sequence ID" value="EFE38448.1"/>
    <property type="molecule type" value="Genomic_DNA"/>
</dbReference>
<evidence type="ECO:0000313" key="2">
    <source>
        <dbReference type="EMBL" id="EFE38448.1"/>
    </source>
</evidence>